<reference evidence="3" key="1">
    <citation type="submission" date="2022-08" db="EMBL/GenBank/DDBJ databases">
        <authorList>
            <consortium name="DOE Joint Genome Institute"/>
            <person name="Min B."/>
            <person name="Riley R."/>
            <person name="Sierra-Patev S."/>
            <person name="Naranjo-Ortiz M."/>
            <person name="Looney B."/>
            <person name="Konkel Z."/>
            <person name="Slot J.C."/>
            <person name="Sakamoto Y."/>
            <person name="Steenwyk J.L."/>
            <person name="Rokas A."/>
            <person name="Carro J."/>
            <person name="Camarero S."/>
            <person name="Ferreira P."/>
            <person name="Molpeceres G."/>
            <person name="Ruiz-Duenas F.J."/>
            <person name="Serrano A."/>
            <person name="Henrissat B."/>
            <person name="Drula E."/>
            <person name="Hughes K.W."/>
            <person name="Mata J.L."/>
            <person name="Ishikawa N.K."/>
            <person name="Vargas-Isla R."/>
            <person name="Ushijima S."/>
            <person name="Smith C.A."/>
            <person name="Ahrendt S."/>
            <person name="Andreopoulos W."/>
            <person name="He G."/>
            <person name="Labutti K."/>
            <person name="Lipzen A."/>
            <person name="Ng V."/>
            <person name="Sandor L."/>
            <person name="Barry K."/>
            <person name="Martinez A.T."/>
            <person name="Xiao Y."/>
            <person name="Gibbons J.G."/>
            <person name="Terashima K."/>
            <person name="Hibbett D.S."/>
            <person name="Grigoriev I.V."/>
        </authorList>
    </citation>
    <scope>NUCLEOTIDE SEQUENCE</scope>
    <source>
        <strain evidence="3">Sp2 HRB7682 ss15</strain>
    </source>
</reference>
<dbReference type="AlphaFoldDB" id="A0A9W9AXZ2"/>
<gene>
    <name evidence="3" type="ORF">C8J55DRAFT_501846</name>
</gene>
<accession>A0A9W9AXZ2</accession>
<name>A0A9W9AXZ2_9AGAR</name>
<dbReference type="GO" id="GO:0005789">
    <property type="term" value="C:endoplasmic reticulum membrane"/>
    <property type="evidence" value="ECO:0007669"/>
    <property type="project" value="TreeGrafter"/>
</dbReference>
<comment type="caution">
    <text evidence="3">The sequence shown here is derived from an EMBL/GenBank/DDBJ whole genome shotgun (WGS) entry which is preliminary data.</text>
</comment>
<proteinExistence type="predicted"/>
<dbReference type="GO" id="GO:0070072">
    <property type="term" value="P:vacuolar proton-transporting V-type ATPase complex assembly"/>
    <property type="evidence" value="ECO:0007669"/>
    <property type="project" value="InterPro"/>
</dbReference>
<feature type="compositionally biased region" description="Polar residues" evidence="1">
    <location>
        <begin position="90"/>
        <end position="105"/>
    </location>
</feature>
<keyword evidence="2" id="KW-1133">Transmembrane helix</keyword>
<dbReference type="InterPro" id="IPR013945">
    <property type="entry name" value="Pkr1"/>
</dbReference>
<keyword evidence="2" id="KW-0472">Membrane</keyword>
<evidence type="ECO:0000256" key="2">
    <source>
        <dbReference type="SAM" id="Phobius"/>
    </source>
</evidence>
<evidence type="ECO:0000256" key="1">
    <source>
        <dbReference type="SAM" id="MobiDB-lite"/>
    </source>
</evidence>
<feature type="transmembrane region" description="Helical" evidence="2">
    <location>
        <begin position="38"/>
        <end position="59"/>
    </location>
</feature>
<keyword evidence="2" id="KW-0812">Transmembrane</keyword>
<dbReference type="PANTHER" id="PTHR28251">
    <property type="entry name" value="V-TYPE ATPASE ASSEMBLY FACTOR PKR1"/>
    <property type="match status" value="1"/>
</dbReference>
<evidence type="ECO:0008006" key="5">
    <source>
        <dbReference type="Google" id="ProtNLM"/>
    </source>
</evidence>
<feature type="transmembrane region" description="Helical" evidence="2">
    <location>
        <begin position="66"/>
        <end position="85"/>
    </location>
</feature>
<sequence length="111" mass="12075">MSSDSQISTGSHSDIVDSSTTSFFSDILKPGSSLHPTFLLILDAIFFALLLTLLGLVFATAGNIHLIFLTVIELGLWASVKWFVYELRNTPPQENPSSTANTNSQKAKKDS</sequence>
<dbReference type="EMBL" id="JANVFS010000004">
    <property type="protein sequence ID" value="KAJ4492973.1"/>
    <property type="molecule type" value="Genomic_DNA"/>
</dbReference>
<feature type="region of interest" description="Disordered" evidence="1">
    <location>
        <begin position="89"/>
        <end position="111"/>
    </location>
</feature>
<organism evidence="3 4">
    <name type="scientific">Lentinula lateritia</name>
    <dbReference type="NCBI Taxonomy" id="40482"/>
    <lineage>
        <taxon>Eukaryota</taxon>
        <taxon>Fungi</taxon>
        <taxon>Dikarya</taxon>
        <taxon>Basidiomycota</taxon>
        <taxon>Agaricomycotina</taxon>
        <taxon>Agaricomycetes</taxon>
        <taxon>Agaricomycetidae</taxon>
        <taxon>Agaricales</taxon>
        <taxon>Marasmiineae</taxon>
        <taxon>Omphalotaceae</taxon>
        <taxon>Lentinula</taxon>
    </lineage>
</organism>
<evidence type="ECO:0000313" key="4">
    <source>
        <dbReference type="Proteomes" id="UP001150238"/>
    </source>
</evidence>
<reference evidence="3" key="2">
    <citation type="journal article" date="2023" name="Proc. Natl. Acad. Sci. U.S.A.">
        <title>A global phylogenomic analysis of the shiitake genus Lentinula.</title>
        <authorList>
            <person name="Sierra-Patev S."/>
            <person name="Min B."/>
            <person name="Naranjo-Ortiz M."/>
            <person name="Looney B."/>
            <person name="Konkel Z."/>
            <person name="Slot J.C."/>
            <person name="Sakamoto Y."/>
            <person name="Steenwyk J.L."/>
            <person name="Rokas A."/>
            <person name="Carro J."/>
            <person name="Camarero S."/>
            <person name="Ferreira P."/>
            <person name="Molpeceres G."/>
            <person name="Ruiz-Duenas F.J."/>
            <person name="Serrano A."/>
            <person name="Henrissat B."/>
            <person name="Drula E."/>
            <person name="Hughes K.W."/>
            <person name="Mata J.L."/>
            <person name="Ishikawa N.K."/>
            <person name="Vargas-Isla R."/>
            <person name="Ushijima S."/>
            <person name="Smith C.A."/>
            <person name="Donoghue J."/>
            <person name="Ahrendt S."/>
            <person name="Andreopoulos W."/>
            <person name="He G."/>
            <person name="LaButti K."/>
            <person name="Lipzen A."/>
            <person name="Ng V."/>
            <person name="Riley R."/>
            <person name="Sandor L."/>
            <person name="Barry K."/>
            <person name="Martinez A.T."/>
            <person name="Xiao Y."/>
            <person name="Gibbons J.G."/>
            <person name="Terashima K."/>
            <person name="Grigoriev I.V."/>
            <person name="Hibbett D."/>
        </authorList>
    </citation>
    <scope>NUCLEOTIDE SEQUENCE</scope>
    <source>
        <strain evidence="3">Sp2 HRB7682 ss15</strain>
    </source>
</reference>
<dbReference type="Proteomes" id="UP001150238">
    <property type="component" value="Unassembled WGS sequence"/>
</dbReference>
<dbReference type="PANTHER" id="PTHR28251:SF1">
    <property type="entry name" value="V-TYPE ATPASE ASSEMBLY FACTOR PKR1"/>
    <property type="match status" value="1"/>
</dbReference>
<protein>
    <recommendedName>
        <fullName evidence="5">Pkr1-domain-containing protein</fullName>
    </recommendedName>
</protein>
<evidence type="ECO:0000313" key="3">
    <source>
        <dbReference type="EMBL" id="KAJ4492973.1"/>
    </source>
</evidence>
<dbReference type="Pfam" id="PF08636">
    <property type="entry name" value="Pkr1"/>
    <property type="match status" value="1"/>
</dbReference>